<dbReference type="Pfam" id="PF02776">
    <property type="entry name" value="TPP_enzyme_N"/>
    <property type="match status" value="1"/>
</dbReference>
<name>A0A2N5X4G4_9GAMM</name>
<keyword evidence="3" id="KW-0732">Signal</keyword>
<evidence type="ECO:0000259" key="8">
    <source>
        <dbReference type="Pfam" id="PF02775"/>
    </source>
</evidence>
<dbReference type="Gene3D" id="3.40.50.1220">
    <property type="entry name" value="TPP-binding domain"/>
    <property type="match status" value="1"/>
</dbReference>
<evidence type="ECO:0000256" key="5">
    <source>
        <dbReference type="RuleBase" id="RU362132"/>
    </source>
</evidence>
<evidence type="ECO:0000313" key="10">
    <source>
        <dbReference type="EMBL" id="PLW69378.1"/>
    </source>
</evidence>
<comment type="caution">
    <text evidence="10">The sequence shown here is derived from an EMBL/GenBank/DDBJ whole genome shotgun (WGS) entry which is preliminary data.</text>
</comment>
<evidence type="ECO:0000256" key="1">
    <source>
        <dbReference type="ARBA" id="ARBA00001964"/>
    </source>
</evidence>
<evidence type="ECO:0000256" key="2">
    <source>
        <dbReference type="ARBA" id="ARBA00007812"/>
    </source>
</evidence>
<sequence length="673" mass="72710">MENTVKKINLEISDNESGGEPEEHTQTSSSRRDFLRRSAAGVGAAVAAGTAAQGFAAESTDIANVKLPSITIPTDFTESLAQDAKPGKFEGRGMSGAEVFANLCKAEDLSALFCCPGNYTVINALAAAGIPSYGGRSEGAMCAMADGFSRATGEVTATSGTEGPGFTNMIMNIAAASAARTPLLVLASNMQMAGDDREAFIQTGYQQPTTEGIKKYGKRLIDPSRVHEYGGYAFRQLKSGVPGPVHLDFPAEVARAKFKDPSELKDFYDKSKYRTESRCYPAPSDIKQVVNLISKSKRPLIVAGQGVFQRKGWDALKRVAERNQIAVATSGPTRGTFPDEHPLCVMAAPDALLSADLVIFVGQYCMPSPGEYRFNPEIKAIRVHPVQEDLGRNWPLDLGVVSDETLFLEALADAVGRKKRGDWVSEIGKAKQAYETQIEDVYQLGLKYSKQTNMLHPAVIARDAQHFIDNDIEDRLAVVTGAGGWTTGLFAGRYLRANRPGHMIVPPYQYGAIGPDMSMMMGVSAAVQRGVGPQAGYEGAPTLCITSDAGVAYSMFELDTAAKYKLPTITVIYNNNAWGVWPNAARSARSMHMYLFQENLRYDLMAKGLGANGEYVRTPEEFRAALARAYKLARDEKVSSLINCQAIKEFTSPRDYPPGIALNAEPGTGAVAH</sequence>
<keyword evidence="11" id="KW-1185">Reference proteome</keyword>
<dbReference type="NCBIfam" id="TIGR01409">
    <property type="entry name" value="TAT_signal_seq"/>
    <property type="match status" value="1"/>
</dbReference>
<dbReference type="GO" id="GO:0005948">
    <property type="term" value="C:acetolactate synthase complex"/>
    <property type="evidence" value="ECO:0007669"/>
    <property type="project" value="TreeGrafter"/>
</dbReference>
<dbReference type="Pfam" id="PF02775">
    <property type="entry name" value="TPP_enzyme_C"/>
    <property type="match status" value="1"/>
</dbReference>
<dbReference type="GO" id="GO:0003984">
    <property type="term" value="F:acetolactate synthase activity"/>
    <property type="evidence" value="ECO:0007669"/>
    <property type="project" value="TreeGrafter"/>
</dbReference>
<proteinExistence type="inferred from homology"/>
<evidence type="ECO:0000259" key="7">
    <source>
        <dbReference type="Pfam" id="PF00205"/>
    </source>
</evidence>
<dbReference type="EMBL" id="PKUS01000007">
    <property type="protein sequence ID" value="PLW69378.1"/>
    <property type="molecule type" value="Genomic_DNA"/>
</dbReference>
<dbReference type="SUPFAM" id="SSF52467">
    <property type="entry name" value="DHS-like NAD/FAD-binding domain"/>
    <property type="match status" value="1"/>
</dbReference>
<dbReference type="GO" id="GO:0000287">
    <property type="term" value="F:magnesium ion binding"/>
    <property type="evidence" value="ECO:0007669"/>
    <property type="project" value="InterPro"/>
</dbReference>
<dbReference type="InterPro" id="IPR012000">
    <property type="entry name" value="Thiamin_PyroP_enz_cen_dom"/>
</dbReference>
<dbReference type="OrthoDB" id="3194735at2"/>
<protein>
    <recommendedName>
        <fullName evidence="12">Thiamine pyrophosphate-binding protein</fullName>
    </recommendedName>
</protein>
<feature type="region of interest" description="Disordered" evidence="6">
    <location>
        <begin position="1"/>
        <end position="34"/>
    </location>
</feature>
<dbReference type="InterPro" id="IPR045229">
    <property type="entry name" value="TPP_enz"/>
</dbReference>
<dbReference type="CDD" id="cd07035">
    <property type="entry name" value="TPP_PYR_POX_like"/>
    <property type="match status" value="1"/>
</dbReference>
<evidence type="ECO:0000256" key="4">
    <source>
        <dbReference type="ARBA" id="ARBA00023052"/>
    </source>
</evidence>
<evidence type="ECO:0008006" key="12">
    <source>
        <dbReference type="Google" id="ProtNLM"/>
    </source>
</evidence>
<dbReference type="GO" id="GO:0050660">
    <property type="term" value="F:flavin adenine dinucleotide binding"/>
    <property type="evidence" value="ECO:0007669"/>
    <property type="project" value="TreeGrafter"/>
</dbReference>
<feature type="domain" description="Thiamine pyrophosphate enzyme TPP-binding" evidence="8">
    <location>
        <begin position="489"/>
        <end position="643"/>
    </location>
</feature>
<feature type="compositionally biased region" description="Basic and acidic residues" evidence="6">
    <location>
        <begin position="21"/>
        <end position="34"/>
    </location>
</feature>
<dbReference type="SUPFAM" id="SSF52518">
    <property type="entry name" value="Thiamin diphosphate-binding fold (THDP-binding)"/>
    <property type="match status" value="2"/>
</dbReference>
<reference evidence="10 11" key="1">
    <citation type="submission" date="2018-01" db="EMBL/GenBank/DDBJ databases">
        <title>The draft genome sequence of Halioglobus lutimaris HF004.</title>
        <authorList>
            <person name="Du Z.-J."/>
            <person name="Shi M.-J."/>
        </authorList>
    </citation>
    <scope>NUCLEOTIDE SEQUENCE [LARGE SCALE GENOMIC DNA]</scope>
    <source>
        <strain evidence="10 11">HF004</strain>
    </source>
</reference>
<keyword evidence="4 5" id="KW-0786">Thiamine pyrophosphate</keyword>
<evidence type="ECO:0000259" key="9">
    <source>
        <dbReference type="Pfam" id="PF02776"/>
    </source>
</evidence>
<accession>A0A2N5X4G4</accession>
<gene>
    <name evidence="10" type="ORF">C0039_07550</name>
</gene>
<comment type="cofactor">
    <cofactor evidence="1">
        <name>thiamine diphosphate</name>
        <dbReference type="ChEBI" id="CHEBI:58937"/>
    </cofactor>
</comment>
<dbReference type="InterPro" id="IPR011766">
    <property type="entry name" value="TPP_enzyme_TPP-bd"/>
</dbReference>
<comment type="similarity">
    <text evidence="2 5">Belongs to the TPP enzyme family.</text>
</comment>
<dbReference type="InterPro" id="IPR019546">
    <property type="entry name" value="TAT_signal_bac_arc"/>
</dbReference>
<dbReference type="PANTHER" id="PTHR18968:SF166">
    <property type="entry name" value="2-HYDROXYACYL-COA LYASE 2"/>
    <property type="match status" value="1"/>
</dbReference>
<dbReference type="PROSITE" id="PS51318">
    <property type="entry name" value="TAT"/>
    <property type="match status" value="1"/>
</dbReference>
<dbReference type="GO" id="GO:0009097">
    <property type="term" value="P:isoleucine biosynthetic process"/>
    <property type="evidence" value="ECO:0007669"/>
    <property type="project" value="TreeGrafter"/>
</dbReference>
<evidence type="ECO:0000313" key="11">
    <source>
        <dbReference type="Proteomes" id="UP000235005"/>
    </source>
</evidence>
<feature type="domain" description="Thiamine pyrophosphate enzyme N-terminal TPP-binding" evidence="9">
    <location>
        <begin position="94"/>
        <end position="200"/>
    </location>
</feature>
<dbReference type="PANTHER" id="PTHR18968">
    <property type="entry name" value="THIAMINE PYROPHOSPHATE ENZYMES"/>
    <property type="match status" value="1"/>
</dbReference>
<dbReference type="AlphaFoldDB" id="A0A2N5X4G4"/>
<dbReference type="InterPro" id="IPR012001">
    <property type="entry name" value="Thiamin_PyroP_enz_TPP-bd_dom"/>
</dbReference>
<dbReference type="InterPro" id="IPR029035">
    <property type="entry name" value="DHS-like_NAD/FAD-binding_dom"/>
</dbReference>
<dbReference type="GO" id="GO:0030976">
    <property type="term" value="F:thiamine pyrophosphate binding"/>
    <property type="evidence" value="ECO:0007669"/>
    <property type="project" value="InterPro"/>
</dbReference>
<feature type="domain" description="Thiamine pyrophosphate enzyme central" evidence="7">
    <location>
        <begin position="286"/>
        <end position="411"/>
    </location>
</feature>
<dbReference type="InterPro" id="IPR006311">
    <property type="entry name" value="TAT_signal"/>
</dbReference>
<organism evidence="10 11">
    <name type="scientific">Pseudohalioglobus lutimaris</name>
    <dbReference type="NCBI Taxonomy" id="1737061"/>
    <lineage>
        <taxon>Bacteria</taxon>
        <taxon>Pseudomonadati</taxon>
        <taxon>Pseudomonadota</taxon>
        <taxon>Gammaproteobacteria</taxon>
        <taxon>Cellvibrionales</taxon>
        <taxon>Halieaceae</taxon>
        <taxon>Pseudohalioglobus</taxon>
    </lineage>
</organism>
<dbReference type="Proteomes" id="UP000235005">
    <property type="component" value="Unassembled WGS sequence"/>
</dbReference>
<dbReference type="Gene3D" id="3.40.50.970">
    <property type="match status" value="2"/>
</dbReference>
<dbReference type="GO" id="GO:0009099">
    <property type="term" value="P:L-valine biosynthetic process"/>
    <property type="evidence" value="ECO:0007669"/>
    <property type="project" value="TreeGrafter"/>
</dbReference>
<dbReference type="InterPro" id="IPR029061">
    <property type="entry name" value="THDP-binding"/>
</dbReference>
<evidence type="ECO:0000256" key="3">
    <source>
        <dbReference type="ARBA" id="ARBA00022729"/>
    </source>
</evidence>
<dbReference type="Pfam" id="PF00205">
    <property type="entry name" value="TPP_enzyme_M"/>
    <property type="match status" value="1"/>
</dbReference>
<evidence type="ECO:0000256" key="6">
    <source>
        <dbReference type="SAM" id="MobiDB-lite"/>
    </source>
</evidence>